<feature type="binding site" evidence="5">
    <location>
        <position position="458"/>
    </location>
    <ligand>
        <name>Zn(2+)</name>
        <dbReference type="ChEBI" id="CHEBI:29105"/>
        <note>catalytic</note>
    </ligand>
</feature>
<dbReference type="Proteomes" id="UP000249402">
    <property type="component" value="Unassembled WGS sequence"/>
</dbReference>
<dbReference type="GeneID" id="37222789"/>
<dbReference type="InterPro" id="IPR002347">
    <property type="entry name" value="SDR_fam"/>
</dbReference>
<dbReference type="Pfam" id="PF00200">
    <property type="entry name" value="Disintegrin"/>
    <property type="match status" value="1"/>
</dbReference>
<evidence type="ECO:0000313" key="10">
    <source>
        <dbReference type="Proteomes" id="UP000249402"/>
    </source>
</evidence>
<evidence type="ECO:0000256" key="2">
    <source>
        <dbReference type="ARBA" id="ARBA00023157"/>
    </source>
</evidence>
<dbReference type="GO" id="GO:0004222">
    <property type="term" value="F:metalloendopeptidase activity"/>
    <property type="evidence" value="ECO:0007669"/>
    <property type="project" value="InterPro"/>
</dbReference>
<sequence>MPPYTHTGPVTCDQAFDSSSLKGKTAIVTGGANGLGEAYVRALVAAGLNVCIGDLDAAKGQALEAELPGTKYIPCNAAIWDDQVRLFQAAKSLSPSGRISYVVANAGIHRPDEVFQYAGDDQEPQKPDLSIINVNIHGPLYTAKLAAHYFISQNGQTPSPEQEDTCLVLIGSGAAFLDCPRAPQYCASKWAMRGIMHSLRRTAHYYGSRVNLISPWYVKTKILSEEDFAHVTKVGVQFAEAEDAGQCLLRILSDTSINGHSLFVTARKWASRGYMDLDLEDYPGNALVGEIQEEQMWSAPVSAGLFVIGSTAGCPTSRRVALVGLAADCSYRAAFSSAEETRRELITMVNAASEVFERRFNVSLGIRNLTISDGDCPETGSQSTPWNVGCGSGDLDWRLQQFSSWRGAQDDSNAYWTLMTNCPTGNVVGVSLVGELCSPNRGANVVVRTSNQWQVFAHESGHIFGAIHDCESSACASQGQCCPLSRSTCDAGGQYIMNPSSTSQQTDFSPCTVGNICSLMGSDQVRTDCLVSANAAPTTITSGECGDGIVETGEECDCGDNCDGNACCNGETCRFVDGAVCDDAAGSCCTECQFANTSTICRPSTGACDVQETCTGHSSDCPADRHVSDGQSCGNSSSLFCASGECTSRDLQCRDRLNGLGTDVSSCDDTSCQLSCSVDFGSGSYCRSMRQYVLDGTPCRGGLCHSGRCQNSEDSSRDSSSWIDRHRPLFIGVVAGVGGGLLLGVLIAILCACCRRRTPVTKGRLAEAPSAFSGSSPPPYWMQGRA</sequence>
<keyword evidence="10" id="KW-1185">Reference proteome</keyword>
<evidence type="ECO:0000256" key="5">
    <source>
        <dbReference type="PROSITE-ProRule" id="PRU00276"/>
    </source>
</evidence>
<comment type="function">
    <text evidence="3">Probable zinc protease.</text>
</comment>
<dbReference type="InterPro" id="IPR001762">
    <property type="entry name" value="Disintegrin_dom"/>
</dbReference>
<dbReference type="InterPro" id="IPR024079">
    <property type="entry name" value="MetalloPept_cat_dom_sf"/>
</dbReference>
<feature type="binding site" evidence="5">
    <location>
        <position position="462"/>
    </location>
    <ligand>
        <name>Zn(2+)</name>
        <dbReference type="ChEBI" id="CHEBI:29105"/>
        <note>catalytic</note>
    </ligand>
</feature>
<dbReference type="PANTHER" id="PTHR11905:SF222">
    <property type="entry name" value="ADAM FAMILY OF METALLOPROTEASE ADM-A (AFU_ORTHOLOGUE AFUA_6G14420)"/>
    <property type="match status" value="1"/>
</dbReference>
<keyword evidence="5" id="KW-0862">Zinc</keyword>
<dbReference type="RefSeq" id="XP_025573625.1">
    <property type="nucleotide sequence ID" value="XM_025717924.1"/>
</dbReference>
<dbReference type="AlphaFoldDB" id="A0A395GX90"/>
<dbReference type="GO" id="GO:0006508">
    <property type="term" value="P:proteolysis"/>
    <property type="evidence" value="ECO:0007669"/>
    <property type="project" value="InterPro"/>
</dbReference>
<dbReference type="Pfam" id="PF13688">
    <property type="entry name" value="Reprolysin_5"/>
    <property type="match status" value="1"/>
</dbReference>
<accession>A0A395GX90</accession>
<dbReference type="Gene3D" id="4.10.70.10">
    <property type="entry name" value="Disintegrin domain"/>
    <property type="match status" value="1"/>
</dbReference>
<keyword evidence="6" id="KW-1133">Transmembrane helix</keyword>
<feature type="domain" description="Peptidase M12B" evidence="8">
    <location>
        <begin position="318"/>
        <end position="516"/>
    </location>
</feature>
<dbReference type="PROSITE" id="PS50215">
    <property type="entry name" value="ADAM_MEPRO"/>
    <property type="match status" value="1"/>
</dbReference>
<dbReference type="Pfam" id="PF00106">
    <property type="entry name" value="adh_short"/>
    <property type="match status" value="1"/>
</dbReference>
<dbReference type="FunFam" id="4.10.70.10:FF:000003">
    <property type="entry name" value="Disintegrin and metalloproteinase domain-containing protein 17"/>
    <property type="match status" value="1"/>
</dbReference>
<dbReference type="PANTHER" id="PTHR11905">
    <property type="entry name" value="ADAM A DISINTEGRIN AND METALLOPROTEASE DOMAIN"/>
    <property type="match status" value="1"/>
</dbReference>
<keyword evidence="1" id="KW-0521">NADP</keyword>
<dbReference type="Gene3D" id="3.40.50.720">
    <property type="entry name" value="NAD(P)-binding Rossmann-like Domain"/>
    <property type="match status" value="1"/>
</dbReference>
<protein>
    <recommendedName>
        <fullName evidence="4">Disintegrin and metalloproteinase domain-containing protein B</fullName>
    </recommendedName>
</protein>
<comment type="caution">
    <text evidence="5">Lacks conserved residue(s) required for the propagation of feature annotation.</text>
</comment>
<dbReference type="SUPFAM" id="SSF51735">
    <property type="entry name" value="NAD(P)-binding Rossmann-fold domains"/>
    <property type="match status" value="1"/>
</dbReference>
<feature type="active site" evidence="5">
    <location>
        <position position="459"/>
    </location>
</feature>
<dbReference type="STRING" id="1448316.A0A395GX90"/>
<dbReference type="SUPFAM" id="SSF55486">
    <property type="entry name" value="Metalloproteases ('zincins'), catalytic domain"/>
    <property type="match status" value="1"/>
</dbReference>
<reference evidence="9 10" key="1">
    <citation type="submission" date="2018-02" db="EMBL/GenBank/DDBJ databases">
        <title>The genomes of Aspergillus section Nigri reveals drivers in fungal speciation.</title>
        <authorList>
            <consortium name="DOE Joint Genome Institute"/>
            <person name="Vesth T.C."/>
            <person name="Nybo J."/>
            <person name="Theobald S."/>
            <person name="Brandl J."/>
            <person name="Frisvad J.C."/>
            <person name="Nielsen K.F."/>
            <person name="Lyhne E.K."/>
            <person name="Kogle M.E."/>
            <person name="Kuo A."/>
            <person name="Riley R."/>
            <person name="Clum A."/>
            <person name="Nolan M."/>
            <person name="Lipzen A."/>
            <person name="Salamov A."/>
            <person name="Henrissat B."/>
            <person name="Wiebenga A."/>
            <person name="De vries R.P."/>
            <person name="Grigoriev I.V."/>
            <person name="Mortensen U.H."/>
            <person name="Andersen M.R."/>
            <person name="Baker S.E."/>
        </authorList>
    </citation>
    <scope>NUCLEOTIDE SEQUENCE [LARGE SCALE GENOMIC DNA]</scope>
    <source>
        <strain evidence="9 10">CBS 121593</strain>
    </source>
</reference>
<name>A0A395GX90_9EURO</name>
<dbReference type="GO" id="GO:0044550">
    <property type="term" value="P:secondary metabolite biosynthetic process"/>
    <property type="evidence" value="ECO:0007669"/>
    <property type="project" value="UniProtKB-ARBA"/>
</dbReference>
<evidence type="ECO:0000259" key="8">
    <source>
        <dbReference type="PROSITE" id="PS50215"/>
    </source>
</evidence>
<evidence type="ECO:0000256" key="4">
    <source>
        <dbReference type="ARBA" id="ARBA00074021"/>
    </source>
</evidence>
<dbReference type="GO" id="GO:0046872">
    <property type="term" value="F:metal ion binding"/>
    <property type="evidence" value="ECO:0007669"/>
    <property type="project" value="UniProtKB-KW"/>
</dbReference>
<dbReference type="InterPro" id="IPR001590">
    <property type="entry name" value="Peptidase_M12B"/>
</dbReference>
<dbReference type="VEuPathDB" id="FungiDB:BO80DRAFT_410513"/>
<dbReference type="EMBL" id="KZ824447">
    <property type="protein sequence ID" value="RAK99297.1"/>
    <property type="molecule type" value="Genomic_DNA"/>
</dbReference>
<dbReference type="Gene3D" id="3.40.390.10">
    <property type="entry name" value="Collagenase (Catalytic Domain)"/>
    <property type="match status" value="1"/>
</dbReference>
<dbReference type="PROSITE" id="PS50214">
    <property type="entry name" value="DISINTEGRIN_2"/>
    <property type="match status" value="1"/>
</dbReference>
<dbReference type="OrthoDB" id="5371740at2759"/>
<proteinExistence type="predicted"/>
<dbReference type="SMART" id="SM00050">
    <property type="entry name" value="DISIN"/>
    <property type="match status" value="1"/>
</dbReference>
<feature type="domain" description="Disintegrin" evidence="7">
    <location>
        <begin position="542"/>
        <end position="629"/>
    </location>
</feature>
<dbReference type="CDD" id="cd04271">
    <property type="entry name" value="ZnMc_ADAM_fungal"/>
    <property type="match status" value="1"/>
</dbReference>
<feature type="transmembrane region" description="Helical" evidence="6">
    <location>
        <begin position="729"/>
        <end position="754"/>
    </location>
</feature>
<dbReference type="InterPro" id="IPR034028">
    <property type="entry name" value="ZnMc_ADAM_fungal"/>
</dbReference>
<organism evidence="9 10">
    <name type="scientific">Aspergillus ibericus CBS 121593</name>
    <dbReference type="NCBI Taxonomy" id="1448316"/>
    <lineage>
        <taxon>Eukaryota</taxon>
        <taxon>Fungi</taxon>
        <taxon>Dikarya</taxon>
        <taxon>Ascomycota</taxon>
        <taxon>Pezizomycotina</taxon>
        <taxon>Eurotiomycetes</taxon>
        <taxon>Eurotiomycetidae</taxon>
        <taxon>Eurotiales</taxon>
        <taxon>Aspergillaceae</taxon>
        <taxon>Aspergillus</taxon>
        <taxon>Aspergillus subgen. Circumdati</taxon>
    </lineage>
</organism>
<feature type="binding site" evidence="5">
    <location>
        <position position="468"/>
    </location>
    <ligand>
        <name>Zn(2+)</name>
        <dbReference type="ChEBI" id="CHEBI:29105"/>
        <note>catalytic</note>
    </ligand>
</feature>
<keyword evidence="2" id="KW-1015">Disulfide bond</keyword>
<dbReference type="SUPFAM" id="SSF57552">
    <property type="entry name" value="Blood coagulation inhibitor (disintegrin)"/>
    <property type="match status" value="1"/>
</dbReference>
<evidence type="ECO:0000256" key="6">
    <source>
        <dbReference type="SAM" id="Phobius"/>
    </source>
</evidence>
<dbReference type="InterPro" id="IPR036436">
    <property type="entry name" value="Disintegrin_dom_sf"/>
</dbReference>
<dbReference type="PRINTS" id="PR00081">
    <property type="entry name" value="GDHRDH"/>
</dbReference>
<evidence type="ECO:0000313" key="9">
    <source>
        <dbReference type="EMBL" id="RAK99297.1"/>
    </source>
</evidence>
<keyword evidence="6" id="KW-0812">Transmembrane</keyword>
<keyword evidence="6" id="KW-0472">Membrane</keyword>
<evidence type="ECO:0000259" key="7">
    <source>
        <dbReference type="PROSITE" id="PS50214"/>
    </source>
</evidence>
<evidence type="ECO:0000256" key="1">
    <source>
        <dbReference type="ARBA" id="ARBA00022857"/>
    </source>
</evidence>
<dbReference type="InterPro" id="IPR020904">
    <property type="entry name" value="Sc_DH/Rdtase_CS"/>
</dbReference>
<keyword evidence="5" id="KW-0479">Metal-binding</keyword>
<gene>
    <name evidence="9" type="ORF">BO80DRAFT_410513</name>
</gene>
<dbReference type="PROSITE" id="PS00061">
    <property type="entry name" value="ADH_SHORT"/>
    <property type="match status" value="1"/>
</dbReference>
<dbReference type="InterPro" id="IPR036291">
    <property type="entry name" value="NAD(P)-bd_dom_sf"/>
</dbReference>
<evidence type="ECO:0000256" key="3">
    <source>
        <dbReference type="ARBA" id="ARBA00056552"/>
    </source>
</evidence>